<protein>
    <submittedName>
        <fullName evidence="2">Uncharacterized protein</fullName>
    </submittedName>
</protein>
<gene>
    <name evidence="2" type="ORF">BGZ80_001648</name>
</gene>
<evidence type="ECO:0000313" key="3">
    <source>
        <dbReference type="Proteomes" id="UP000703661"/>
    </source>
</evidence>
<name>A0A9P6MRE0_9FUNG</name>
<evidence type="ECO:0000313" key="2">
    <source>
        <dbReference type="EMBL" id="KAG0010252.1"/>
    </source>
</evidence>
<dbReference type="EMBL" id="JAAAID010001380">
    <property type="protein sequence ID" value="KAG0010252.1"/>
    <property type="molecule type" value="Genomic_DNA"/>
</dbReference>
<comment type="caution">
    <text evidence="2">The sequence shown here is derived from an EMBL/GenBank/DDBJ whole genome shotgun (WGS) entry which is preliminary data.</text>
</comment>
<accession>A0A9P6MRE0</accession>
<feature type="region of interest" description="Disordered" evidence="1">
    <location>
        <begin position="27"/>
        <end position="64"/>
    </location>
</feature>
<dbReference type="AlphaFoldDB" id="A0A9P6MRE0"/>
<evidence type="ECO:0000256" key="1">
    <source>
        <dbReference type="SAM" id="MobiDB-lite"/>
    </source>
</evidence>
<dbReference type="Proteomes" id="UP000703661">
    <property type="component" value="Unassembled WGS sequence"/>
</dbReference>
<keyword evidence="3" id="KW-1185">Reference proteome</keyword>
<feature type="compositionally biased region" description="Low complexity" evidence="1">
    <location>
        <begin position="29"/>
        <end position="44"/>
    </location>
</feature>
<feature type="non-terminal residue" evidence="2">
    <location>
        <position position="64"/>
    </location>
</feature>
<proteinExistence type="predicted"/>
<reference evidence="2" key="1">
    <citation type="journal article" date="2020" name="Fungal Divers.">
        <title>Resolving the Mortierellaceae phylogeny through synthesis of multi-gene phylogenetics and phylogenomics.</title>
        <authorList>
            <person name="Vandepol N."/>
            <person name="Liber J."/>
            <person name="Desiro A."/>
            <person name="Na H."/>
            <person name="Kennedy M."/>
            <person name="Barry K."/>
            <person name="Grigoriev I.V."/>
            <person name="Miller A.N."/>
            <person name="O'Donnell K."/>
            <person name="Stajich J.E."/>
            <person name="Bonito G."/>
        </authorList>
    </citation>
    <scope>NUCLEOTIDE SEQUENCE</scope>
    <source>
        <strain evidence="2">NRRL 2769</strain>
    </source>
</reference>
<organism evidence="2 3">
    <name type="scientific">Entomortierella chlamydospora</name>
    <dbReference type="NCBI Taxonomy" id="101097"/>
    <lineage>
        <taxon>Eukaryota</taxon>
        <taxon>Fungi</taxon>
        <taxon>Fungi incertae sedis</taxon>
        <taxon>Mucoromycota</taxon>
        <taxon>Mortierellomycotina</taxon>
        <taxon>Mortierellomycetes</taxon>
        <taxon>Mortierellales</taxon>
        <taxon>Mortierellaceae</taxon>
        <taxon>Entomortierella</taxon>
    </lineage>
</organism>
<sequence length="64" mass="7048">MPGVINANTASSEMNFVSDKPIFYNEQLSSSSSSSNGNDSSKPSIHGLKESNRRRQLWSDPDDE</sequence>